<evidence type="ECO:0000259" key="1">
    <source>
        <dbReference type="Pfam" id="PF13280"/>
    </source>
</evidence>
<dbReference type="InterPro" id="IPR051534">
    <property type="entry name" value="CBASS_pafABC_assoc_protein"/>
</dbReference>
<proteinExistence type="predicted"/>
<dbReference type="PROSITE" id="PS52050">
    <property type="entry name" value="WYL"/>
    <property type="match status" value="1"/>
</dbReference>
<gene>
    <name evidence="3" type="ORF">ACFSC0_17595</name>
</gene>
<dbReference type="RefSeq" id="WP_377282171.1">
    <property type="nucleotide sequence ID" value="NZ_JBHRSI010000005.1"/>
</dbReference>
<accession>A0ABW4N526</accession>
<keyword evidence="4" id="KW-1185">Reference proteome</keyword>
<dbReference type="EMBL" id="JBHUEY010000006">
    <property type="protein sequence ID" value="MFD1785219.1"/>
    <property type="molecule type" value="Genomic_DNA"/>
</dbReference>
<name>A0ABW4N526_9CAUL</name>
<organism evidence="3 4">
    <name type="scientific">Phenylobacterium terrae</name>
    <dbReference type="NCBI Taxonomy" id="2665495"/>
    <lineage>
        <taxon>Bacteria</taxon>
        <taxon>Pseudomonadati</taxon>
        <taxon>Pseudomonadota</taxon>
        <taxon>Alphaproteobacteria</taxon>
        <taxon>Caulobacterales</taxon>
        <taxon>Caulobacteraceae</taxon>
        <taxon>Phenylobacterium</taxon>
    </lineage>
</organism>
<sequence>MRHEKASRLLQMARLLAGTAEGLTLDELAERLGVGRRTVERMRDAVREVFPQLEEVEDPPTKRFRIPSGLDGLFQAPTADELVALRTAADNLESSGAHARAAALQSLEQKILSATRAPTRRRLAPDLEALLQAETIAVQAGPRPFEDGEVLGAVREAIKSLKTLRFRYEGGSAPGRVREVTPFGLLFGRSNYLVAAEGAGGAPRTWRLDRVHDIEVTDRPGSRPESFSLQDFADESFGIYHDAVEDVVLRVRPHGAEDALGWRFHANQSLEPQADGSVIVRFRASGMLELAWHLFTWGDKVEILGPARLRQMMAEQVALAARAHKVELATETVGAGA</sequence>
<feature type="domain" description="WYL" evidence="1">
    <location>
        <begin position="149"/>
        <end position="216"/>
    </location>
</feature>
<evidence type="ECO:0000313" key="4">
    <source>
        <dbReference type="Proteomes" id="UP001597237"/>
    </source>
</evidence>
<dbReference type="Proteomes" id="UP001597237">
    <property type="component" value="Unassembled WGS sequence"/>
</dbReference>
<dbReference type="InterPro" id="IPR057727">
    <property type="entry name" value="WCX_dom"/>
</dbReference>
<dbReference type="PANTHER" id="PTHR34580">
    <property type="match status" value="1"/>
</dbReference>
<dbReference type="PANTHER" id="PTHR34580:SF1">
    <property type="entry name" value="PROTEIN PAFC"/>
    <property type="match status" value="1"/>
</dbReference>
<protein>
    <submittedName>
        <fullName evidence="3">Helix-turn-helix transcriptional regulator</fullName>
    </submittedName>
</protein>
<dbReference type="Pfam" id="PF25583">
    <property type="entry name" value="WCX"/>
    <property type="match status" value="1"/>
</dbReference>
<comment type="caution">
    <text evidence="3">The sequence shown here is derived from an EMBL/GenBank/DDBJ whole genome shotgun (WGS) entry which is preliminary data.</text>
</comment>
<reference evidence="4" key="1">
    <citation type="journal article" date="2019" name="Int. J. Syst. Evol. Microbiol.">
        <title>The Global Catalogue of Microorganisms (GCM) 10K type strain sequencing project: providing services to taxonomists for standard genome sequencing and annotation.</title>
        <authorList>
            <consortium name="The Broad Institute Genomics Platform"/>
            <consortium name="The Broad Institute Genome Sequencing Center for Infectious Disease"/>
            <person name="Wu L."/>
            <person name="Ma J."/>
        </authorList>
    </citation>
    <scope>NUCLEOTIDE SEQUENCE [LARGE SCALE GENOMIC DNA]</scope>
    <source>
        <strain evidence="4">DFY28</strain>
    </source>
</reference>
<dbReference type="Pfam" id="PF13280">
    <property type="entry name" value="WYL"/>
    <property type="match status" value="1"/>
</dbReference>
<feature type="domain" description="WCX" evidence="2">
    <location>
        <begin position="245"/>
        <end position="318"/>
    </location>
</feature>
<evidence type="ECO:0000313" key="3">
    <source>
        <dbReference type="EMBL" id="MFD1785219.1"/>
    </source>
</evidence>
<dbReference type="InterPro" id="IPR026881">
    <property type="entry name" value="WYL_dom"/>
</dbReference>
<evidence type="ECO:0000259" key="2">
    <source>
        <dbReference type="Pfam" id="PF25583"/>
    </source>
</evidence>